<protein>
    <submittedName>
        <fullName evidence="3">Alpha/beta hydrolase</fullName>
    </submittedName>
</protein>
<sequence>MSQLTAYGAADGLVRVYPAARDGDAARDDDDTSAPAPADALTRTPALVWAHGGGFVAGDLDMPEADWVARSLAARGVAVISIDYRLVAADGSGQYPAASDDVLAAWRWTLEHAGELGIDPARTVLGGASAGGNLVAGAMLRLLADADTTGPVGGAGPGETVGAAPTEVAPPTDFPSTSLAGTILPAGLVLAYPTLLAVQPAPDAALRALLDADPEADVFPPARVLAMYEDYLGGTIGAPPLAAVPGLATPDDLTGHPPVLMVNGEADELRVSGEVYAAALTAAGVDLELTTEPGTGHGHLNRPGEPAASATIERVVRWLDGLAARPATHQTTLRTTEGIRS</sequence>
<keyword evidence="1 3" id="KW-0378">Hydrolase</keyword>
<dbReference type="Gene3D" id="3.40.50.1820">
    <property type="entry name" value="alpha/beta hydrolase"/>
    <property type="match status" value="1"/>
</dbReference>
<dbReference type="InterPro" id="IPR029058">
    <property type="entry name" value="AB_hydrolase_fold"/>
</dbReference>
<dbReference type="InterPro" id="IPR013094">
    <property type="entry name" value="AB_hydrolase_3"/>
</dbReference>
<dbReference type="PANTHER" id="PTHR48081">
    <property type="entry name" value="AB HYDROLASE SUPERFAMILY PROTEIN C4A8.06C"/>
    <property type="match status" value="1"/>
</dbReference>
<evidence type="ECO:0000313" key="3">
    <source>
        <dbReference type="EMBL" id="GAA1839390.1"/>
    </source>
</evidence>
<evidence type="ECO:0000256" key="1">
    <source>
        <dbReference type="ARBA" id="ARBA00022801"/>
    </source>
</evidence>
<evidence type="ECO:0000259" key="2">
    <source>
        <dbReference type="Pfam" id="PF07859"/>
    </source>
</evidence>
<name>A0ABN2MUY0_9MICO</name>
<accession>A0ABN2MUY0</accession>
<dbReference type="RefSeq" id="WP_157426858.1">
    <property type="nucleotide sequence ID" value="NZ_BAAANK010000007.1"/>
</dbReference>
<dbReference type="EMBL" id="BAAANK010000007">
    <property type="protein sequence ID" value="GAA1839390.1"/>
    <property type="molecule type" value="Genomic_DNA"/>
</dbReference>
<feature type="domain" description="Alpha/beta hydrolase fold-3" evidence="2">
    <location>
        <begin position="47"/>
        <end position="299"/>
    </location>
</feature>
<gene>
    <name evidence="3" type="ORF">GCM10009750_26650</name>
</gene>
<dbReference type="GO" id="GO:0016787">
    <property type="term" value="F:hydrolase activity"/>
    <property type="evidence" value="ECO:0007669"/>
    <property type="project" value="UniProtKB-KW"/>
</dbReference>
<dbReference type="Pfam" id="PF07859">
    <property type="entry name" value="Abhydrolase_3"/>
    <property type="match status" value="1"/>
</dbReference>
<comment type="caution">
    <text evidence="3">The sequence shown here is derived from an EMBL/GenBank/DDBJ whole genome shotgun (WGS) entry which is preliminary data.</text>
</comment>
<keyword evidence="4" id="KW-1185">Reference proteome</keyword>
<reference evidence="4" key="1">
    <citation type="journal article" date="2019" name="Int. J. Syst. Evol. Microbiol.">
        <title>The Global Catalogue of Microorganisms (GCM) 10K type strain sequencing project: providing services to taxonomists for standard genome sequencing and annotation.</title>
        <authorList>
            <consortium name="The Broad Institute Genomics Platform"/>
            <consortium name="The Broad Institute Genome Sequencing Center for Infectious Disease"/>
            <person name="Wu L."/>
            <person name="Ma J."/>
        </authorList>
    </citation>
    <scope>NUCLEOTIDE SEQUENCE [LARGE SCALE GENOMIC DNA]</scope>
    <source>
        <strain evidence="4">JCM 14323</strain>
    </source>
</reference>
<dbReference type="Proteomes" id="UP001501746">
    <property type="component" value="Unassembled WGS sequence"/>
</dbReference>
<evidence type="ECO:0000313" key="4">
    <source>
        <dbReference type="Proteomes" id="UP001501746"/>
    </source>
</evidence>
<dbReference type="InterPro" id="IPR050300">
    <property type="entry name" value="GDXG_lipolytic_enzyme"/>
</dbReference>
<dbReference type="SUPFAM" id="SSF53474">
    <property type="entry name" value="alpha/beta-Hydrolases"/>
    <property type="match status" value="1"/>
</dbReference>
<proteinExistence type="predicted"/>
<dbReference type="PANTHER" id="PTHR48081:SF8">
    <property type="entry name" value="ALPHA_BETA HYDROLASE FOLD-3 DOMAIN-CONTAINING PROTEIN-RELATED"/>
    <property type="match status" value="1"/>
</dbReference>
<organism evidence="3 4">
    <name type="scientific">Agromyces salentinus</name>
    <dbReference type="NCBI Taxonomy" id="269421"/>
    <lineage>
        <taxon>Bacteria</taxon>
        <taxon>Bacillati</taxon>
        <taxon>Actinomycetota</taxon>
        <taxon>Actinomycetes</taxon>
        <taxon>Micrococcales</taxon>
        <taxon>Microbacteriaceae</taxon>
        <taxon>Agromyces</taxon>
    </lineage>
</organism>